<comment type="caution">
    <text evidence="2">The sequence shown here is derived from an EMBL/GenBank/DDBJ whole genome shotgun (WGS) entry which is preliminary data.</text>
</comment>
<evidence type="ECO:0000313" key="3">
    <source>
        <dbReference type="Proteomes" id="UP001159363"/>
    </source>
</evidence>
<protein>
    <submittedName>
        <fullName evidence="2">Uncharacterized protein</fullName>
    </submittedName>
</protein>
<feature type="region of interest" description="Disordered" evidence="1">
    <location>
        <begin position="55"/>
        <end position="164"/>
    </location>
</feature>
<accession>A0ABQ9G112</accession>
<dbReference type="EMBL" id="JARBHB010000017">
    <property type="protein sequence ID" value="KAJ8865848.1"/>
    <property type="molecule type" value="Genomic_DNA"/>
</dbReference>
<evidence type="ECO:0000256" key="1">
    <source>
        <dbReference type="SAM" id="MobiDB-lite"/>
    </source>
</evidence>
<reference evidence="2 3" key="1">
    <citation type="submission" date="2023-02" db="EMBL/GenBank/DDBJ databases">
        <title>LHISI_Scaffold_Assembly.</title>
        <authorList>
            <person name="Stuart O.P."/>
            <person name="Cleave R."/>
            <person name="Magrath M.J.L."/>
            <person name="Mikheyev A.S."/>
        </authorList>
    </citation>
    <scope>NUCLEOTIDE SEQUENCE [LARGE SCALE GENOMIC DNA]</scope>
    <source>
        <strain evidence="2">Daus_M_001</strain>
        <tissue evidence="2">Leg muscle</tissue>
    </source>
</reference>
<dbReference type="Proteomes" id="UP001159363">
    <property type="component" value="Chromosome 16"/>
</dbReference>
<organism evidence="2 3">
    <name type="scientific">Dryococelus australis</name>
    <dbReference type="NCBI Taxonomy" id="614101"/>
    <lineage>
        <taxon>Eukaryota</taxon>
        <taxon>Metazoa</taxon>
        <taxon>Ecdysozoa</taxon>
        <taxon>Arthropoda</taxon>
        <taxon>Hexapoda</taxon>
        <taxon>Insecta</taxon>
        <taxon>Pterygota</taxon>
        <taxon>Neoptera</taxon>
        <taxon>Polyneoptera</taxon>
        <taxon>Phasmatodea</taxon>
        <taxon>Verophasmatodea</taxon>
        <taxon>Anareolatae</taxon>
        <taxon>Phasmatidae</taxon>
        <taxon>Eurycanthinae</taxon>
        <taxon>Dryococelus</taxon>
    </lineage>
</organism>
<feature type="region of interest" description="Disordered" evidence="1">
    <location>
        <begin position="522"/>
        <end position="554"/>
    </location>
</feature>
<feature type="compositionally biased region" description="Low complexity" evidence="1">
    <location>
        <begin position="89"/>
        <end position="115"/>
    </location>
</feature>
<name>A0ABQ9G112_9NEOP</name>
<evidence type="ECO:0000313" key="2">
    <source>
        <dbReference type="EMBL" id="KAJ8865848.1"/>
    </source>
</evidence>
<proteinExistence type="predicted"/>
<keyword evidence="3" id="KW-1185">Reference proteome</keyword>
<feature type="compositionally biased region" description="Polar residues" evidence="1">
    <location>
        <begin position="522"/>
        <end position="539"/>
    </location>
</feature>
<sequence length="554" mass="59984">MTQHGLITWLVEGIPAYLGLGNASPDLRQLAVLITAAIVLGVTISRERGATVAERLARSPPTKANRVQSPAGSPDSRKWESCRTMPLVGGSSRGSPASPAPSFRRRSISTSITFIGSQDPDVKSRPNILTHSHSREGLARRDERGRGSGRSPRKPADQRHRPARFPHAKIRFALVGGERANRSATVAPKLQIDFIAVGRGERYIPEETRRPAAGVTRPGIEPGSPWRFNVCSLDLRSYDPPCRTKQPIARLTETLLVSFRAAGSNKFCLGAADNQQAASARFPEKTRRPAESSGSIPTWYIGGGIRTLRPPSHRGPSSLEEGGPCVPGSRRNNVNCSGASNLVTLQLRPIISGTRARRIPQYRTKWRSSGNVLNSHSKGPWLDSWGPAILISVFQLSSKITPNERWFLNGLGSFFPDPVVEKTLNHTYLVSSSLACLYLPASLQKKALTTYYQISPRPAPKSIRAAARELNCTRAPSADCLDFLSSPPPSPLIPSHEAASNAGCAFPLCGCGHNFTIQPPSHVLRTTPSAPPVRNQTPTTPLPRAKTTQPAISL</sequence>
<gene>
    <name evidence="2" type="ORF">PR048_033370</name>
</gene>
<feature type="compositionally biased region" description="Basic and acidic residues" evidence="1">
    <location>
        <begin position="133"/>
        <end position="146"/>
    </location>
</feature>